<evidence type="ECO:0000313" key="4">
    <source>
        <dbReference type="Proteomes" id="UP001596287"/>
    </source>
</evidence>
<dbReference type="CDD" id="cd12967">
    <property type="entry name" value="CBM_SusE-F_like_u1"/>
    <property type="match status" value="1"/>
</dbReference>
<dbReference type="EMBL" id="JBHSQB010000003">
    <property type="protein sequence ID" value="MFC6095330.1"/>
    <property type="molecule type" value="Genomic_DNA"/>
</dbReference>
<dbReference type="PROSITE" id="PS51257">
    <property type="entry name" value="PROKAR_LIPOPROTEIN"/>
    <property type="match status" value="1"/>
</dbReference>
<evidence type="ECO:0000259" key="2">
    <source>
        <dbReference type="Pfam" id="PF14292"/>
    </source>
</evidence>
<comment type="caution">
    <text evidence="3">The sequence shown here is derived from an EMBL/GenBank/DDBJ whole genome shotgun (WGS) entry which is preliminary data.</text>
</comment>
<protein>
    <submittedName>
        <fullName evidence="3">SusE domain-containing protein</fullName>
    </submittedName>
</protein>
<name>A0ABW1PK11_9FLAO</name>
<feature type="signal peptide" evidence="1">
    <location>
        <begin position="1"/>
        <end position="18"/>
    </location>
</feature>
<evidence type="ECO:0000256" key="1">
    <source>
        <dbReference type="SAM" id="SignalP"/>
    </source>
</evidence>
<dbReference type="RefSeq" id="WP_379789946.1">
    <property type="nucleotide sequence ID" value="NZ_JBHSQB010000003.1"/>
</dbReference>
<accession>A0ABW1PK11</accession>
<feature type="domain" description="SusE outer membrane protein" evidence="2">
    <location>
        <begin position="38"/>
        <end position="133"/>
    </location>
</feature>
<keyword evidence="4" id="KW-1185">Reference proteome</keyword>
<reference evidence="4" key="1">
    <citation type="journal article" date="2019" name="Int. J. Syst. Evol. Microbiol.">
        <title>The Global Catalogue of Microorganisms (GCM) 10K type strain sequencing project: providing services to taxonomists for standard genome sequencing and annotation.</title>
        <authorList>
            <consortium name="The Broad Institute Genomics Platform"/>
            <consortium name="The Broad Institute Genome Sequencing Center for Infectious Disease"/>
            <person name="Wu L."/>
            <person name="Ma J."/>
        </authorList>
    </citation>
    <scope>NUCLEOTIDE SEQUENCE [LARGE SCALE GENOMIC DNA]</scope>
    <source>
        <strain evidence="4">CCUG 49679</strain>
    </source>
</reference>
<sequence>MKKYINKIVALGAIALFAASCTDDGELTTLATVNFDGNLEASPSTVVLTPENKYVPVTTISWEDVAFPIEAPVVYTLEFDIPTDTIGANAWVNATRIVVGEDVLSKSFLGTDLNALALDLGLEVDVENQIAVRAVATMDRTVYSKSIVLNVTPFVEEITITEIYMPGAYQGWNPATASVLTAIENGVFRGYATFPAGSLVFKITPEMNWDQFYGANGNGIIALGSDTDLSVPAPGSYQITVNLNTLTITAVPYTFGIIGTATAGGWDADTDMTYDHVAKRWTFTGPLISGALKFRLNDAWTVNYGSANGENGEIVDGTVLLDNSGAHTINEAGTYKVTFGINQPPATAVYSVDKID</sequence>
<dbReference type="Gene3D" id="2.60.40.3620">
    <property type="match status" value="2"/>
</dbReference>
<dbReference type="InterPro" id="IPR025970">
    <property type="entry name" value="SusE"/>
</dbReference>
<proteinExistence type="predicted"/>
<gene>
    <name evidence="3" type="ORF">ACFPVY_01615</name>
</gene>
<dbReference type="Pfam" id="PF14292">
    <property type="entry name" value="SusE"/>
    <property type="match status" value="1"/>
</dbReference>
<organism evidence="3 4">
    <name type="scientific">Flavobacterium qiangtangense</name>
    <dbReference type="NCBI Taxonomy" id="1442595"/>
    <lineage>
        <taxon>Bacteria</taxon>
        <taxon>Pseudomonadati</taxon>
        <taxon>Bacteroidota</taxon>
        <taxon>Flavobacteriia</taxon>
        <taxon>Flavobacteriales</taxon>
        <taxon>Flavobacteriaceae</taxon>
        <taxon>Flavobacterium</taxon>
    </lineage>
</organism>
<feature type="chain" id="PRO_5047107811" evidence="1">
    <location>
        <begin position="19"/>
        <end position="356"/>
    </location>
</feature>
<keyword evidence="1" id="KW-0732">Signal</keyword>
<dbReference type="Proteomes" id="UP001596287">
    <property type="component" value="Unassembled WGS sequence"/>
</dbReference>
<evidence type="ECO:0000313" key="3">
    <source>
        <dbReference type="EMBL" id="MFC6095330.1"/>
    </source>
</evidence>